<feature type="compositionally biased region" description="Low complexity" evidence="1">
    <location>
        <begin position="15"/>
        <end position="24"/>
    </location>
</feature>
<evidence type="ECO:0000256" key="1">
    <source>
        <dbReference type="SAM" id="MobiDB-lite"/>
    </source>
</evidence>
<dbReference type="PANTHER" id="PTHR10775:SF166">
    <property type="entry name" value="OS04G0146034 PROTEIN"/>
    <property type="match status" value="1"/>
</dbReference>
<accession>A0AAQ3WII5</accession>
<feature type="region of interest" description="Disordered" evidence="1">
    <location>
        <begin position="15"/>
        <end position="48"/>
    </location>
</feature>
<dbReference type="EMBL" id="CP144747">
    <property type="protein sequence ID" value="WVZ62683.1"/>
    <property type="molecule type" value="Genomic_DNA"/>
</dbReference>
<protein>
    <recommendedName>
        <fullName evidence="4">Transposase-associated domain-containing protein</fullName>
    </recommendedName>
</protein>
<name>A0AAQ3WII5_PASNO</name>
<evidence type="ECO:0000313" key="2">
    <source>
        <dbReference type="EMBL" id="WVZ62683.1"/>
    </source>
</evidence>
<dbReference type="AlphaFoldDB" id="A0AAQ3WII5"/>
<keyword evidence="3" id="KW-1185">Reference proteome</keyword>
<organism evidence="2 3">
    <name type="scientific">Paspalum notatum var. saurae</name>
    <dbReference type="NCBI Taxonomy" id="547442"/>
    <lineage>
        <taxon>Eukaryota</taxon>
        <taxon>Viridiplantae</taxon>
        <taxon>Streptophyta</taxon>
        <taxon>Embryophyta</taxon>
        <taxon>Tracheophyta</taxon>
        <taxon>Spermatophyta</taxon>
        <taxon>Magnoliopsida</taxon>
        <taxon>Liliopsida</taxon>
        <taxon>Poales</taxon>
        <taxon>Poaceae</taxon>
        <taxon>PACMAD clade</taxon>
        <taxon>Panicoideae</taxon>
        <taxon>Andropogonodae</taxon>
        <taxon>Paspaleae</taxon>
        <taxon>Paspalinae</taxon>
        <taxon>Paspalum</taxon>
    </lineage>
</organism>
<gene>
    <name evidence="2" type="ORF">U9M48_012398</name>
</gene>
<sequence length="365" mass="40932">MHACTQRAHKPLSAACRAAAAGRLPRPRPHAPPAPASSAGHARRPLHGLLCRPRPAPRWLPSPSPTGGALLLLLLGCRPQPLDAPKLSSPTRLPSCGLPASVSTQTNPQIWATIADGCMMDGVRVGEKLVQLSGGERQAFIDNAFSLTTHNRCPCNKHNNRHFWNKEKLAKDLVNFTLDYQTWTFHGEKETRVELEGEADDDSASVDRMDGMLEALQPEFGLNSEDPPTKDVEEFFKLLKASEDPLHEHTKVFDLAFVTRHIAIKSKYFFLNQCFNDLVQLIGDVLPQPHKLPNDMYQCKRLTKSLGMGYEKIDMCLDNCMLFWDDHKDEKRCLRCGEGRYVEVVNEDGKKMTMDIAQKQLRSLT</sequence>
<dbReference type="PANTHER" id="PTHR10775">
    <property type="entry name" value="OS08G0208400 PROTEIN"/>
    <property type="match status" value="1"/>
</dbReference>
<proteinExistence type="predicted"/>
<evidence type="ECO:0008006" key="4">
    <source>
        <dbReference type="Google" id="ProtNLM"/>
    </source>
</evidence>
<evidence type="ECO:0000313" key="3">
    <source>
        <dbReference type="Proteomes" id="UP001341281"/>
    </source>
</evidence>
<dbReference type="Proteomes" id="UP001341281">
    <property type="component" value="Chromosome 03"/>
</dbReference>
<reference evidence="2 3" key="1">
    <citation type="submission" date="2024-02" db="EMBL/GenBank/DDBJ databases">
        <title>High-quality chromosome-scale genome assembly of Pensacola bahiagrass (Paspalum notatum Flugge var. saurae).</title>
        <authorList>
            <person name="Vega J.M."/>
            <person name="Podio M."/>
            <person name="Orjuela J."/>
            <person name="Siena L.A."/>
            <person name="Pessino S.C."/>
            <person name="Combes M.C."/>
            <person name="Mariac C."/>
            <person name="Albertini E."/>
            <person name="Pupilli F."/>
            <person name="Ortiz J.P.A."/>
            <person name="Leblanc O."/>
        </authorList>
    </citation>
    <scope>NUCLEOTIDE SEQUENCE [LARGE SCALE GENOMIC DNA]</scope>
    <source>
        <strain evidence="2">R1</strain>
        <tissue evidence="2">Leaf</tissue>
    </source>
</reference>